<protein>
    <recommendedName>
        <fullName evidence="3">Endonuclease-reverse transcriptase</fullName>
    </recommendedName>
</protein>
<organism evidence="1 2">
    <name type="scientific">Diabrotica balteata</name>
    <name type="common">Banded cucumber beetle</name>
    <dbReference type="NCBI Taxonomy" id="107213"/>
    <lineage>
        <taxon>Eukaryota</taxon>
        <taxon>Metazoa</taxon>
        <taxon>Ecdysozoa</taxon>
        <taxon>Arthropoda</taxon>
        <taxon>Hexapoda</taxon>
        <taxon>Insecta</taxon>
        <taxon>Pterygota</taxon>
        <taxon>Neoptera</taxon>
        <taxon>Endopterygota</taxon>
        <taxon>Coleoptera</taxon>
        <taxon>Polyphaga</taxon>
        <taxon>Cucujiformia</taxon>
        <taxon>Chrysomeloidea</taxon>
        <taxon>Chrysomelidae</taxon>
        <taxon>Galerucinae</taxon>
        <taxon>Diabroticina</taxon>
        <taxon>Diabroticites</taxon>
        <taxon>Diabrotica</taxon>
    </lineage>
</organism>
<evidence type="ECO:0008006" key="3">
    <source>
        <dbReference type="Google" id="ProtNLM"/>
    </source>
</evidence>
<dbReference type="AlphaFoldDB" id="A0A9N9T1J7"/>
<dbReference type="Proteomes" id="UP001153709">
    <property type="component" value="Chromosome 4"/>
</dbReference>
<dbReference type="PANTHER" id="PTHR47027">
    <property type="entry name" value="REVERSE TRANSCRIPTASE DOMAIN-CONTAINING PROTEIN"/>
    <property type="match status" value="1"/>
</dbReference>
<gene>
    <name evidence="1" type="ORF">DIABBA_LOCUS6013</name>
</gene>
<dbReference type="PANTHER" id="PTHR47027:SF30">
    <property type="entry name" value="THAP-TYPE DOMAIN-CONTAINING PROTEIN"/>
    <property type="match status" value="1"/>
</dbReference>
<evidence type="ECO:0000313" key="2">
    <source>
        <dbReference type="Proteomes" id="UP001153709"/>
    </source>
</evidence>
<name>A0A9N9T1J7_DIABA</name>
<proteinExistence type="predicted"/>
<accession>A0A9N9T1J7</accession>
<evidence type="ECO:0000313" key="1">
    <source>
        <dbReference type="EMBL" id="CAG9832546.1"/>
    </source>
</evidence>
<keyword evidence="2" id="KW-1185">Reference proteome</keyword>
<dbReference type="EMBL" id="OU898279">
    <property type="protein sequence ID" value="CAG9832546.1"/>
    <property type="molecule type" value="Genomic_DNA"/>
</dbReference>
<sequence length="120" mass="14776">MTYAAEVWQITKKDRKRIEVVEIDFLKRACGVSKKDHIRNEDIRRRANTIYSSVDRIETRKLVWYGHVKRMNEDIWPKKALNYIPQQRRRRGRSSVAWEENVQHIMRDRPIKEDEWRQRL</sequence>
<reference evidence="1" key="1">
    <citation type="submission" date="2022-01" db="EMBL/GenBank/DDBJ databases">
        <authorList>
            <person name="King R."/>
        </authorList>
    </citation>
    <scope>NUCLEOTIDE SEQUENCE</scope>
</reference>
<dbReference type="OrthoDB" id="6765465at2759"/>